<protein>
    <submittedName>
        <fullName evidence="2">Uncharacterized protein</fullName>
    </submittedName>
</protein>
<evidence type="ECO:0000313" key="2">
    <source>
        <dbReference type="EMBL" id="OHU98201.1"/>
    </source>
</evidence>
<comment type="caution">
    <text evidence="2">The sequence shown here is derived from an EMBL/GenBank/DDBJ whole genome shotgun (WGS) entry which is preliminary data.</text>
</comment>
<reference evidence="2 3" key="1">
    <citation type="submission" date="2016-10" db="EMBL/GenBank/DDBJ databases">
        <title>Genome sequence of Mycobacterium talmonii.</title>
        <authorList>
            <person name="Greninger A.L."/>
            <person name="Elliott B."/>
            <person name="Vasireddy S."/>
            <person name="Vasireddy R."/>
        </authorList>
    </citation>
    <scope>NUCLEOTIDE SEQUENCE [LARGE SCALE GENOMIC DNA]</scope>
    <source>
        <strain evidence="3">NE-TNMC-100812</strain>
    </source>
</reference>
<evidence type="ECO:0000313" key="3">
    <source>
        <dbReference type="Proteomes" id="UP000179734"/>
    </source>
</evidence>
<dbReference type="Proteomes" id="UP000179734">
    <property type="component" value="Unassembled WGS sequence"/>
</dbReference>
<name>A0A1S1NE04_9MYCO</name>
<dbReference type="EMBL" id="MLQM01000150">
    <property type="protein sequence ID" value="OHU98201.1"/>
    <property type="molecule type" value="Genomic_DNA"/>
</dbReference>
<feature type="region of interest" description="Disordered" evidence="1">
    <location>
        <begin position="1"/>
        <end position="111"/>
    </location>
</feature>
<dbReference type="RefSeq" id="WP_071028910.1">
    <property type="nucleotide sequence ID" value="NZ_MLQM01000150.1"/>
</dbReference>
<keyword evidence="3" id="KW-1185">Reference proteome</keyword>
<proteinExistence type="predicted"/>
<feature type="compositionally biased region" description="Pro residues" evidence="1">
    <location>
        <begin position="40"/>
        <end position="55"/>
    </location>
</feature>
<evidence type="ECO:0000256" key="1">
    <source>
        <dbReference type="SAM" id="MobiDB-lite"/>
    </source>
</evidence>
<feature type="compositionally biased region" description="Pro residues" evidence="1">
    <location>
        <begin position="76"/>
        <end position="90"/>
    </location>
</feature>
<sequence length="209" mass="22545">MTSTKHTPDVISPIRPRRKMPALAADPDAWINSGQTPNAPEQPTPTPVPEPAPQPEPEKDTAAQPITDPTAGSGPVSPPPPPALSEPPAPSEEATSGHTAEAAPDKKPKTKVFTLDIPTALHKNMRRKTILAGTNMTADAQRVLDNAYNTGTPPQDIPDYPRLDPSETQRITIALTHDLHTKIKLNTLESGSTMANEIRYHLEREYAGE</sequence>
<accession>A0A1S1NE04</accession>
<gene>
    <name evidence="2" type="ORF">BKN37_21080</name>
</gene>
<dbReference type="AlphaFoldDB" id="A0A1S1NE04"/>
<organism evidence="2 3">
    <name type="scientific">Mycobacterium talmoniae</name>
    <dbReference type="NCBI Taxonomy" id="1858794"/>
    <lineage>
        <taxon>Bacteria</taxon>
        <taxon>Bacillati</taxon>
        <taxon>Actinomycetota</taxon>
        <taxon>Actinomycetes</taxon>
        <taxon>Mycobacteriales</taxon>
        <taxon>Mycobacteriaceae</taxon>
        <taxon>Mycobacterium</taxon>
    </lineage>
</organism>